<dbReference type="Gene3D" id="2.130.10.10">
    <property type="entry name" value="YVTN repeat-like/Quinoprotein amine dehydrogenase"/>
    <property type="match status" value="2"/>
</dbReference>
<feature type="coiled-coil region" evidence="4">
    <location>
        <begin position="335"/>
        <end position="388"/>
    </location>
</feature>
<keyword evidence="6" id="KW-1185">Reference proteome</keyword>
<dbReference type="PANTHER" id="PTHR22847">
    <property type="entry name" value="WD40 REPEAT PROTEIN"/>
    <property type="match status" value="1"/>
</dbReference>
<comment type="caution">
    <text evidence="5">The sequence shown here is derived from an EMBL/GenBank/DDBJ whole genome shotgun (WGS) entry which is preliminary data.</text>
</comment>
<keyword evidence="4" id="KW-0175">Coiled coil</keyword>
<evidence type="ECO:0000256" key="4">
    <source>
        <dbReference type="SAM" id="Coils"/>
    </source>
</evidence>
<dbReference type="EMBL" id="JARJCM010000066">
    <property type="protein sequence ID" value="KAJ7033320.1"/>
    <property type="molecule type" value="Genomic_DNA"/>
</dbReference>
<dbReference type="Proteomes" id="UP001218188">
    <property type="component" value="Unassembled WGS sequence"/>
</dbReference>
<dbReference type="GO" id="GO:1990234">
    <property type="term" value="C:transferase complex"/>
    <property type="evidence" value="ECO:0007669"/>
    <property type="project" value="UniProtKB-ARBA"/>
</dbReference>
<dbReference type="PANTHER" id="PTHR22847:SF637">
    <property type="entry name" value="WD REPEAT DOMAIN 5B"/>
    <property type="match status" value="1"/>
</dbReference>
<dbReference type="PROSITE" id="PS50294">
    <property type="entry name" value="WD_REPEATS_REGION"/>
    <property type="match status" value="1"/>
</dbReference>
<evidence type="ECO:0000256" key="2">
    <source>
        <dbReference type="ARBA" id="ARBA00022737"/>
    </source>
</evidence>
<dbReference type="InterPro" id="IPR019775">
    <property type="entry name" value="WD40_repeat_CS"/>
</dbReference>
<dbReference type="Pfam" id="PF00400">
    <property type="entry name" value="WD40"/>
    <property type="match status" value="2"/>
</dbReference>
<keyword evidence="2" id="KW-0677">Repeat</keyword>
<keyword evidence="1 3" id="KW-0853">WD repeat</keyword>
<dbReference type="SUPFAM" id="SSF50978">
    <property type="entry name" value="WD40 repeat-like"/>
    <property type="match status" value="1"/>
</dbReference>
<sequence length="419" mass="45246">MSYSLHHTLTPSRAAKAGPVNILLFFEDGNLLASGGDDQILRIWNVQSGGCQQELRDSHWGQITCLNLMRDSSSQALDLFIGTGRGVVSVYPWNQQTREFVRQTGRLTSVFELDEAVEAQDVDPIRCKFAIASIQGRIKLYDVEDRTSLVPLWTFQADSAPPRSILFLGDSNEQLAVHNLEPGPIRSPAPGSLYLNAINGGLVPQSHELRGGVGSVAISPDRRMKAIHNISTDKFELYGPGSSNPVGLKVSSSSGKIKGAAFGEGGNTLVCGGDDGFIHVFDVVKGVEREAFALSSDCSTVYALTTCTTKEYHLIAGGGSARPAAINILKKPTEYKEAIDRSAAIERQAAAARDRQRITEEANAAKEAQQAREAKASHEAEAADLARRCDVDDDENTTMFVVLVCVWVAAAMALLKIMV</sequence>
<reference evidence="5" key="1">
    <citation type="submission" date="2023-03" db="EMBL/GenBank/DDBJ databases">
        <title>Massive genome expansion in bonnet fungi (Mycena s.s.) driven by repeated elements and novel gene families across ecological guilds.</title>
        <authorList>
            <consortium name="Lawrence Berkeley National Laboratory"/>
            <person name="Harder C.B."/>
            <person name="Miyauchi S."/>
            <person name="Viragh M."/>
            <person name="Kuo A."/>
            <person name="Thoen E."/>
            <person name="Andreopoulos B."/>
            <person name="Lu D."/>
            <person name="Skrede I."/>
            <person name="Drula E."/>
            <person name="Henrissat B."/>
            <person name="Morin E."/>
            <person name="Kohler A."/>
            <person name="Barry K."/>
            <person name="LaButti K."/>
            <person name="Morin E."/>
            <person name="Salamov A."/>
            <person name="Lipzen A."/>
            <person name="Mereny Z."/>
            <person name="Hegedus B."/>
            <person name="Baldrian P."/>
            <person name="Stursova M."/>
            <person name="Weitz H."/>
            <person name="Taylor A."/>
            <person name="Grigoriev I.V."/>
            <person name="Nagy L.G."/>
            <person name="Martin F."/>
            <person name="Kauserud H."/>
        </authorList>
    </citation>
    <scope>NUCLEOTIDE SEQUENCE</scope>
    <source>
        <strain evidence="5">CBHHK200</strain>
    </source>
</reference>
<protein>
    <submittedName>
        <fullName evidence="5">WD40-repeat-containing domain protein</fullName>
    </submittedName>
</protein>
<dbReference type="PROSITE" id="PS00678">
    <property type="entry name" value="WD_REPEATS_1"/>
    <property type="match status" value="1"/>
</dbReference>
<accession>A0AAD6X2J0</accession>
<dbReference type="InterPro" id="IPR036322">
    <property type="entry name" value="WD40_repeat_dom_sf"/>
</dbReference>
<dbReference type="InterPro" id="IPR015943">
    <property type="entry name" value="WD40/YVTN_repeat-like_dom_sf"/>
</dbReference>
<dbReference type="SMART" id="SM00320">
    <property type="entry name" value="WD40"/>
    <property type="match status" value="3"/>
</dbReference>
<proteinExistence type="predicted"/>
<organism evidence="5 6">
    <name type="scientific">Mycena alexandri</name>
    <dbReference type="NCBI Taxonomy" id="1745969"/>
    <lineage>
        <taxon>Eukaryota</taxon>
        <taxon>Fungi</taxon>
        <taxon>Dikarya</taxon>
        <taxon>Basidiomycota</taxon>
        <taxon>Agaricomycotina</taxon>
        <taxon>Agaricomycetes</taxon>
        <taxon>Agaricomycetidae</taxon>
        <taxon>Agaricales</taxon>
        <taxon>Marasmiineae</taxon>
        <taxon>Mycenaceae</taxon>
        <taxon>Mycena</taxon>
    </lineage>
</organism>
<feature type="repeat" description="WD" evidence="3">
    <location>
        <begin position="13"/>
        <end position="54"/>
    </location>
</feature>
<dbReference type="InterPro" id="IPR001680">
    <property type="entry name" value="WD40_rpt"/>
</dbReference>
<evidence type="ECO:0000256" key="3">
    <source>
        <dbReference type="PROSITE-ProRule" id="PRU00221"/>
    </source>
</evidence>
<name>A0AAD6X2J0_9AGAR</name>
<evidence type="ECO:0000256" key="1">
    <source>
        <dbReference type="ARBA" id="ARBA00022574"/>
    </source>
</evidence>
<dbReference type="PROSITE" id="PS50082">
    <property type="entry name" value="WD_REPEATS_2"/>
    <property type="match status" value="1"/>
</dbReference>
<evidence type="ECO:0000313" key="5">
    <source>
        <dbReference type="EMBL" id="KAJ7033320.1"/>
    </source>
</evidence>
<evidence type="ECO:0000313" key="6">
    <source>
        <dbReference type="Proteomes" id="UP001218188"/>
    </source>
</evidence>
<gene>
    <name evidence="5" type="ORF">C8F04DRAFT_1184305</name>
</gene>
<dbReference type="AlphaFoldDB" id="A0AAD6X2J0"/>